<evidence type="ECO:0000313" key="4">
    <source>
        <dbReference type="Proteomes" id="UP001231587"/>
    </source>
</evidence>
<protein>
    <submittedName>
        <fullName evidence="1">Uncharacterized protein</fullName>
    </submittedName>
</protein>
<evidence type="ECO:0000313" key="2">
    <source>
        <dbReference type="EMBL" id="MDQ0336324.1"/>
    </source>
</evidence>
<accession>A0A9X0YNR1</accession>
<proteinExistence type="predicted"/>
<organism evidence="1 3">
    <name type="scientific">Formosa algae</name>
    <dbReference type="NCBI Taxonomy" id="225843"/>
    <lineage>
        <taxon>Bacteria</taxon>
        <taxon>Pseudomonadati</taxon>
        <taxon>Bacteroidota</taxon>
        <taxon>Flavobacteriia</taxon>
        <taxon>Flavobacteriales</taxon>
        <taxon>Flavobacteriaceae</taxon>
        <taxon>Formosa</taxon>
    </lineage>
</organism>
<gene>
    <name evidence="1" type="ORF">J2Z56_002710</name>
    <name evidence="2" type="ORF">J2Z57_002777</name>
</gene>
<dbReference type="RefSeq" id="WP_157486353.1">
    <property type="nucleotide sequence ID" value="NZ_JAGGJQ010000008.1"/>
</dbReference>
<dbReference type="OrthoDB" id="1264340at2"/>
<comment type="caution">
    <text evidence="1">The sequence shown here is derived from an EMBL/GenBank/DDBJ whole genome shotgun (WGS) entry which is preliminary data.</text>
</comment>
<name>A0A9X0YNR1_9FLAO</name>
<dbReference type="EMBL" id="JAUSUU010000008">
    <property type="protein sequence ID" value="MDQ0336324.1"/>
    <property type="molecule type" value="Genomic_DNA"/>
</dbReference>
<dbReference type="Proteomes" id="UP001138672">
    <property type="component" value="Unassembled WGS sequence"/>
</dbReference>
<dbReference type="Proteomes" id="UP001231587">
    <property type="component" value="Unassembled WGS sequence"/>
</dbReference>
<evidence type="ECO:0000313" key="3">
    <source>
        <dbReference type="Proteomes" id="UP001138672"/>
    </source>
</evidence>
<dbReference type="AlphaFoldDB" id="A0A9X0YNR1"/>
<dbReference type="EMBL" id="JAGGJQ010000008">
    <property type="protein sequence ID" value="MBP1840779.1"/>
    <property type="molecule type" value="Genomic_DNA"/>
</dbReference>
<sequence length="121" mass="13903">MSVDKNTKAEMISDSSDNKYKVFKIDSIEGIYMIYALKSGKYHKIISQNSDSINSNWKPILPNVIYEFELDTLISQIGVYEHMSGLVWTYDGPTIDFEGDSIRDLYTSPNIKGLYYNPKIE</sequence>
<keyword evidence="4" id="KW-1185">Reference proteome</keyword>
<reference evidence="1" key="1">
    <citation type="submission" date="2021-03" db="EMBL/GenBank/DDBJ databases">
        <title>Genomic Encyclopedia of Type Strains, Phase IV (KMG-IV): sequencing the most valuable type-strain genomes for metagenomic binning, comparative biology and taxonomic classification.</title>
        <authorList>
            <person name="Goeker M."/>
        </authorList>
    </citation>
    <scope>NUCLEOTIDE SEQUENCE</scope>
    <source>
        <strain evidence="1">DSM 15523</strain>
        <strain evidence="2 4">DSM 16476</strain>
    </source>
</reference>
<evidence type="ECO:0000313" key="1">
    <source>
        <dbReference type="EMBL" id="MBP1840779.1"/>
    </source>
</evidence>